<accession>A0A1G6JTN4</accession>
<protein>
    <submittedName>
        <fullName evidence="1">Uncharacterized protein</fullName>
    </submittedName>
</protein>
<dbReference type="Proteomes" id="UP000199411">
    <property type="component" value="Unassembled WGS sequence"/>
</dbReference>
<organism evidence="1 2">
    <name type="scientific">Desulfurella multipotens</name>
    <dbReference type="NCBI Taxonomy" id="79269"/>
    <lineage>
        <taxon>Bacteria</taxon>
        <taxon>Pseudomonadati</taxon>
        <taxon>Campylobacterota</taxon>
        <taxon>Desulfurellia</taxon>
        <taxon>Desulfurellales</taxon>
        <taxon>Desulfurellaceae</taxon>
        <taxon>Desulfurella</taxon>
    </lineage>
</organism>
<dbReference type="AlphaFoldDB" id="A0A1G6JTN4"/>
<reference evidence="2" key="1">
    <citation type="submission" date="2016-10" db="EMBL/GenBank/DDBJ databases">
        <authorList>
            <person name="Varghese N."/>
            <person name="Submissions S."/>
        </authorList>
    </citation>
    <scope>NUCLEOTIDE SEQUENCE [LARGE SCALE GENOMIC DNA]</scope>
    <source>
        <strain evidence="2">DSM 8415</strain>
    </source>
</reference>
<evidence type="ECO:0000313" key="1">
    <source>
        <dbReference type="EMBL" id="SDC22084.1"/>
    </source>
</evidence>
<dbReference type="EMBL" id="FMYU01000003">
    <property type="protein sequence ID" value="SDC22084.1"/>
    <property type="molecule type" value="Genomic_DNA"/>
</dbReference>
<keyword evidence="2" id="KW-1185">Reference proteome</keyword>
<gene>
    <name evidence="1" type="ORF">SAMN05660835_00477</name>
</gene>
<evidence type="ECO:0000313" key="2">
    <source>
        <dbReference type="Proteomes" id="UP000199411"/>
    </source>
</evidence>
<proteinExistence type="predicted"/>
<name>A0A1G6JTN4_9BACT</name>
<sequence length="48" mass="4715">MPTLSFSFSKSTIATGVFSLPVPAVVGIAIKGLSGPGMVLPRPVGGAT</sequence>